<keyword evidence="7" id="KW-0804">Transcription</keyword>
<dbReference type="AlphaFoldDB" id="A0AAV9EM59"/>
<dbReference type="Gene3D" id="1.10.10.60">
    <property type="entry name" value="Homeodomain-like"/>
    <property type="match status" value="1"/>
</dbReference>
<evidence type="ECO:0000313" key="15">
    <source>
        <dbReference type="Proteomes" id="UP001180020"/>
    </source>
</evidence>
<organism evidence="14 15">
    <name type="scientific">Acorus calamus</name>
    <name type="common">Sweet flag</name>
    <dbReference type="NCBI Taxonomy" id="4465"/>
    <lineage>
        <taxon>Eukaryota</taxon>
        <taxon>Viridiplantae</taxon>
        <taxon>Streptophyta</taxon>
        <taxon>Embryophyta</taxon>
        <taxon>Tracheophyta</taxon>
        <taxon>Spermatophyta</taxon>
        <taxon>Magnoliopsida</taxon>
        <taxon>Liliopsida</taxon>
        <taxon>Acoraceae</taxon>
        <taxon>Acorus</taxon>
    </lineage>
</organism>
<dbReference type="GO" id="GO:0003677">
    <property type="term" value="F:DNA binding"/>
    <property type="evidence" value="ECO:0007669"/>
    <property type="project" value="UniProtKB-UniRule"/>
</dbReference>
<evidence type="ECO:0000256" key="7">
    <source>
        <dbReference type="ARBA" id="ARBA00023163"/>
    </source>
</evidence>
<evidence type="ECO:0000259" key="13">
    <source>
        <dbReference type="PROSITE" id="PS50848"/>
    </source>
</evidence>
<dbReference type="PROSITE" id="PS00027">
    <property type="entry name" value="HOMEOBOX_1"/>
    <property type="match status" value="1"/>
</dbReference>
<comment type="similarity">
    <text evidence="2">Belongs to the HD-ZIP homeobox family. Class IV subfamily.</text>
</comment>
<evidence type="ECO:0000256" key="9">
    <source>
        <dbReference type="PROSITE-ProRule" id="PRU00108"/>
    </source>
</evidence>
<accession>A0AAV9EM59</accession>
<keyword evidence="6 9" id="KW-0371">Homeobox</keyword>
<dbReference type="PROSITE" id="PS50071">
    <property type="entry name" value="HOMEOBOX_2"/>
    <property type="match status" value="1"/>
</dbReference>
<evidence type="ECO:0000256" key="8">
    <source>
        <dbReference type="ARBA" id="ARBA00023242"/>
    </source>
</evidence>
<dbReference type="Gene3D" id="3.30.530.20">
    <property type="match status" value="1"/>
</dbReference>
<evidence type="ECO:0000259" key="12">
    <source>
        <dbReference type="PROSITE" id="PS50071"/>
    </source>
</evidence>
<dbReference type="SMART" id="SM00234">
    <property type="entry name" value="START"/>
    <property type="match status" value="1"/>
</dbReference>
<dbReference type="Pfam" id="PF01852">
    <property type="entry name" value="START"/>
    <property type="match status" value="1"/>
</dbReference>
<dbReference type="CDD" id="cd08875">
    <property type="entry name" value="START_ArGLABRA2_like"/>
    <property type="match status" value="1"/>
</dbReference>
<evidence type="ECO:0000313" key="14">
    <source>
        <dbReference type="EMBL" id="KAK1314885.1"/>
    </source>
</evidence>
<feature type="domain" description="Homeobox" evidence="12">
    <location>
        <begin position="1"/>
        <end position="44"/>
    </location>
</feature>
<evidence type="ECO:0000256" key="2">
    <source>
        <dbReference type="ARBA" id="ARBA00006789"/>
    </source>
</evidence>
<keyword evidence="8 9" id="KW-0539">Nucleus</keyword>
<dbReference type="InterPro" id="IPR057993">
    <property type="entry name" value="HD-Zip_IV_C"/>
</dbReference>
<dbReference type="Pfam" id="PF00046">
    <property type="entry name" value="Homeodomain"/>
    <property type="match status" value="1"/>
</dbReference>
<gene>
    <name evidence="14" type="primary">GL2</name>
    <name evidence="14" type="ORF">QJS10_CPA06g00690</name>
</gene>
<reference evidence="14" key="1">
    <citation type="journal article" date="2023" name="Nat. Commun.">
        <title>Diploid and tetraploid genomes of Acorus and the evolution of monocots.</title>
        <authorList>
            <person name="Ma L."/>
            <person name="Liu K.W."/>
            <person name="Li Z."/>
            <person name="Hsiao Y.Y."/>
            <person name="Qi Y."/>
            <person name="Fu T."/>
            <person name="Tang G.D."/>
            <person name="Zhang D."/>
            <person name="Sun W.H."/>
            <person name="Liu D.K."/>
            <person name="Li Y."/>
            <person name="Chen G.Z."/>
            <person name="Liu X.D."/>
            <person name="Liao X.Y."/>
            <person name="Jiang Y.T."/>
            <person name="Yu X."/>
            <person name="Hao Y."/>
            <person name="Huang J."/>
            <person name="Zhao X.W."/>
            <person name="Ke S."/>
            <person name="Chen Y.Y."/>
            <person name="Wu W.L."/>
            <person name="Hsu J.L."/>
            <person name="Lin Y.F."/>
            <person name="Huang M.D."/>
            <person name="Li C.Y."/>
            <person name="Huang L."/>
            <person name="Wang Z.W."/>
            <person name="Zhao X."/>
            <person name="Zhong W.Y."/>
            <person name="Peng D.H."/>
            <person name="Ahmad S."/>
            <person name="Lan S."/>
            <person name="Zhang J.S."/>
            <person name="Tsai W.C."/>
            <person name="Van de Peer Y."/>
            <person name="Liu Z.J."/>
        </authorList>
    </citation>
    <scope>NUCLEOTIDE SEQUENCE</scope>
    <source>
        <strain evidence="14">CP</strain>
    </source>
</reference>
<dbReference type="SUPFAM" id="SSF55961">
    <property type="entry name" value="Bet v1-like"/>
    <property type="match status" value="1"/>
</dbReference>
<sequence length="608" mass="67421">MEALFKESPHPDEKQRQQLSKRLGLAPRQVKFWFQNRRTQIKAIQERHENSLLKSEIEKLREESRNLRESKKKACCPKCGFSGRGSPAMVAEEQQLKNENARLKSEVEILRGMVGRFSGRASPPNFSSSTDNEQHIMNSIQHEDRLFGLEKSKTLDIVDGATSELLKMATTGEPLWVRSIEARRDILDYNAYIKEFSQENSTIGRARKSIEASRESGVVFLDAPRLVQAFMDVNQWKDMFACMVSKAATVDVICEGEGPNRSGAVQLMSVELQMLTPMVPTRELHFVRSCKQLSLDKWVIVDVSVDNSEGANHWRRPSGCIIEDQSNGHCKVTWVEHSEFLKSTTTPMYRTIVNSGLAFGAARWLATLHLQCERLVFSVATNVPTKDSNGVATLAGRKSVLCLAHRMTSAFCRAVSASSHNAWTRVPVQGAGEDMRVSSRANLGDDPGEPIGLIACGVVSIWLPVLPSVVLEFLRDETRRHEANEVDDASWILQDGCAHTFESMLVYAKVDVEGMRAAMTGRDSSGLAVLPCGFSILPDGLESRPPVIMNRGGEAAVDGGSLVTVMRQMVVAEALPEAGLREEHLEGMRSVMSCLVNNIRTSLMCDEA</sequence>
<reference evidence="14" key="2">
    <citation type="submission" date="2023-06" db="EMBL/GenBank/DDBJ databases">
        <authorList>
            <person name="Ma L."/>
            <person name="Liu K.-W."/>
            <person name="Li Z."/>
            <person name="Hsiao Y.-Y."/>
            <person name="Qi Y."/>
            <person name="Fu T."/>
            <person name="Tang G."/>
            <person name="Zhang D."/>
            <person name="Sun W.-H."/>
            <person name="Liu D.-K."/>
            <person name="Li Y."/>
            <person name="Chen G.-Z."/>
            <person name="Liu X.-D."/>
            <person name="Liao X.-Y."/>
            <person name="Jiang Y.-T."/>
            <person name="Yu X."/>
            <person name="Hao Y."/>
            <person name="Huang J."/>
            <person name="Zhao X.-W."/>
            <person name="Ke S."/>
            <person name="Chen Y.-Y."/>
            <person name="Wu W.-L."/>
            <person name="Hsu J.-L."/>
            <person name="Lin Y.-F."/>
            <person name="Huang M.-D."/>
            <person name="Li C.-Y."/>
            <person name="Huang L."/>
            <person name="Wang Z.-W."/>
            <person name="Zhao X."/>
            <person name="Zhong W.-Y."/>
            <person name="Peng D.-H."/>
            <person name="Ahmad S."/>
            <person name="Lan S."/>
            <person name="Zhang J.-S."/>
            <person name="Tsai W.-C."/>
            <person name="Van De Peer Y."/>
            <person name="Liu Z.-J."/>
        </authorList>
    </citation>
    <scope>NUCLEOTIDE SEQUENCE</scope>
    <source>
        <strain evidence="14">CP</strain>
        <tissue evidence="14">Leaves</tissue>
    </source>
</reference>
<dbReference type="SUPFAM" id="SSF46689">
    <property type="entry name" value="Homeodomain-like"/>
    <property type="match status" value="1"/>
</dbReference>
<dbReference type="EMBL" id="JAUJYO010000006">
    <property type="protein sequence ID" value="KAK1314885.1"/>
    <property type="molecule type" value="Genomic_DNA"/>
</dbReference>
<dbReference type="SMART" id="SM00389">
    <property type="entry name" value="HOX"/>
    <property type="match status" value="1"/>
</dbReference>
<protein>
    <submittedName>
        <fullName evidence="14">Homeobox-leucine zipper protein GLABRA 2</fullName>
    </submittedName>
</protein>
<keyword evidence="3" id="KW-0805">Transcription regulation</keyword>
<dbReference type="PROSITE" id="PS50848">
    <property type="entry name" value="START"/>
    <property type="match status" value="1"/>
</dbReference>
<keyword evidence="15" id="KW-1185">Reference proteome</keyword>
<dbReference type="InterPro" id="IPR023393">
    <property type="entry name" value="START-like_dom_sf"/>
</dbReference>
<dbReference type="CDD" id="cd00086">
    <property type="entry name" value="homeodomain"/>
    <property type="match status" value="1"/>
</dbReference>
<dbReference type="GO" id="GO:0005634">
    <property type="term" value="C:nucleus"/>
    <property type="evidence" value="ECO:0007669"/>
    <property type="project" value="UniProtKB-SubCell"/>
</dbReference>
<dbReference type="Pfam" id="PF25797">
    <property type="entry name" value="PDF2_C"/>
    <property type="match status" value="2"/>
</dbReference>
<comment type="subcellular location">
    <subcellularLocation>
        <location evidence="1 9 10">Nucleus</location>
    </subcellularLocation>
</comment>
<dbReference type="FunFam" id="3.30.530.20:FF:000026">
    <property type="entry name" value="Homeobox-leucine zipper protein GLABRA 2"/>
    <property type="match status" value="1"/>
</dbReference>
<feature type="coiled-coil region" evidence="11">
    <location>
        <begin position="43"/>
        <end position="113"/>
    </location>
</feature>
<dbReference type="InterPro" id="IPR017970">
    <property type="entry name" value="Homeobox_CS"/>
</dbReference>
<feature type="DNA-binding region" description="Homeobox" evidence="9">
    <location>
        <begin position="3"/>
        <end position="45"/>
    </location>
</feature>
<dbReference type="Proteomes" id="UP001180020">
    <property type="component" value="Unassembled WGS sequence"/>
</dbReference>
<dbReference type="GO" id="GO:0000981">
    <property type="term" value="F:DNA-binding transcription factor activity, RNA polymerase II-specific"/>
    <property type="evidence" value="ECO:0007669"/>
    <property type="project" value="InterPro"/>
</dbReference>
<name>A0AAV9EM59_ACOCL</name>
<keyword evidence="4 11" id="KW-0175">Coiled coil</keyword>
<evidence type="ECO:0000256" key="6">
    <source>
        <dbReference type="ARBA" id="ARBA00023155"/>
    </source>
</evidence>
<feature type="domain" description="START" evidence="13">
    <location>
        <begin position="147"/>
        <end position="377"/>
    </location>
</feature>
<keyword evidence="5 9" id="KW-0238">DNA-binding</keyword>
<dbReference type="InterPro" id="IPR002913">
    <property type="entry name" value="START_lipid-bd_dom"/>
</dbReference>
<evidence type="ECO:0000256" key="3">
    <source>
        <dbReference type="ARBA" id="ARBA00023015"/>
    </source>
</evidence>
<comment type="caution">
    <text evidence="14">The sequence shown here is derived from an EMBL/GenBank/DDBJ whole genome shotgun (WGS) entry which is preliminary data.</text>
</comment>
<dbReference type="InterPro" id="IPR009057">
    <property type="entry name" value="Homeodomain-like_sf"/>
</dbReference>
<evidence type="ECO:0000256" key="11">
    <source>
        <dbReference type="SAM" id="Coils"/>
    </source>
</evidence>
<evidence type="ECO:0000256" key="4">
    <source>
        <dbReference type="ARBA" id="ARBA00023054"/>
    </source>
</evidence>
<proteinExistence type="inferred from homology"/>
<dbReference type="InterPro" id="IPR001356">
    <property type="entry name" value="HD"/>
</dbReference>
<dbReference type="PANTHER" id="PTHR45654">
    <property type="entry name" value="HOMEOBOX-LEUCINE ZIPPER PROTEIN MERISTEM L1"/>
    <property type="match status" value="1"/>
</dbReference>
<dbReference type="GO" id="GO:0008289">
    <property type="term" value="F:lipid binding"/>
    <property type="evidence" value="ECO:0007669"/>
    <property type="project" value="InterPro"/>
</dbReference>
<dbReference type="PANTHER" id="PTHR45654:SF24">
    <property type="entry name" value="HOMEOBOX-LEUCINE ZIPPER PROTEIN GLABRA 2"/>
    <property type="match status" value="1"/>
</dbReference>
<dbReference type="InterPro" id="IPR042160">
    <property type="entry name" value="HD-Zip_IV"/>
</dbReference>
<evidence type="ECO:0000256" key="1">
    <source>
        <dbReference type="ARBA" id="ARBA00004123"/>
    </source>
</evidence>
<evidence type="ECO:0000256" key="10">
    <source>
        <dbReference type="RuleBase" id="RU000682"/>
    </source>
</evidence>
<evidence type="ECO:0000256" key="5">
    <source>
        <dbReference type="ARBA" id="ARBA00023125"/>
    </source>
</evidence>